<dbReference type="SMART" id="SM00708">
    <property type="entry name" value="PhBP"/>
    <property type="match status" value="1"/>
</dbReference>
<dbReference type="InterPro" id="IPR036728">
    <property type="entry name" value="PBP_GOBP_sf"/>
</dbReference>
<dbReference type="Gene3D" id="1.10.238.20">
    <property type="entry name" value="Pheromone/general odorant binding protein domain"/>
    <property type="match status" value="1"/>
</dbReference>
<organism evidence="2 3">
    <name type="scientific">Dufourea novaeangliae</name>
    <name type="common">Sweat bee</name>
    <dbReference type="NCBI Taxonomy" id="178035"/>
    <lineage>
        <taxon>Eukaryota</taxon>
        <taxon>Metazoa</taxon>
        <taxon>Ecdysozoa</taxon>
        <taxon>Arthropoda</taxon>
        <taxon>Hexapoda</taxon>
        <taxon>Insecta</taxon>
        <taxon>Pterygota</taxon>
        <taxon>Neoptera</taxon>
        <taxon>Endopterygota</taxon>
        <taxon>Hymenoptera</taxon>
        <taxon>Apocrita</taxon>
        <taxon>Aculeata</taxon>
        <taxon>Apoidea</taxon>
        <taxon>Anthophila</taxon>
        <taxon>Halictidae</taxon>
        <taxon>Rophitinae</taxon>
        <taxon>Dufourea</taxon>
    </lineage>
</organism>
<dbReference type="GO" id="GO:0005549">
    <property type="term" value="F:odorant binding"/>
    <property type="evidence" value="ECO:0007669"/>
    <property type="project" value="InterPro"/>
</dbReference>
<dbReference type="SUPFAM" id="SSF47565">
    <property type="entry name" value="Insect pheromone/odorant-binding proteins"/>
    <property type="match status" value="1"/>
</dbReference>
<gene>
    <name evidence="2" type="ORF">WN55_05112</name>
</gene>
<keyword evidence="3" id="KW-1185">Reference proteome</keyword>
<dbReference type="CDD" id="cd23992">
    <property type="entry name" value="PBP_GOBP"/>
    <property type="match status" value="1"/>
</dbReference>
<evidence type="ECO:0000313" key="3">
    <source>
        <dbReference type="Proteomes" id="UP000076502"/>
    </source>
</evidence>
<protein>
    <recommendedName>
        <fullName evidence="4">Pheromone-binding protein-related protein 2</fullName>
    </recommendedName>
</protein>
<dbReference type="Proteomes" id="UP000076502">
    <property type="component" value="Unassembled WGS sequence"/>
</dbReference>
<name>A0A154PR16_DUFNO</name>
<reference evidence="2 3" key="1">
    <citation type="submission" date="2015-07" db="EMBL/GenBank/DDBJ databases">
        <title>The genome of Dufourea novaeangliae.</title>
        <authorList>
            <person name="Pan H."/>
            <person name="Kapheim K."/>
        </authorList>
    </citation>
    <scope>NUCLEOTIDE SEQUENCE [LARGE SCALE GENOMIC DNA]</scope>
    <source>
        <strain evidence="2">0120121106</strain>
        <tissue evidence="2">Whole body</tissue>
    </source>
</reference>
<dbReference type="AlphaFoldDB" id="A0A154PR16"/>
<evidence type="ECO:0000313" key="2">
    <source>
        <dbReference type="EMBL" id="KZC13560.1"/>
    </source>
</evidence>
<dbReference type="Pfam" id="PF01395">
    <property type="entry name" value="PBP_GOBP"/>
    <property type="match status" value="1"/>
</dbReference>
<feature type="signal peptide" evidence="1">
    <location>
        <begin position="1"/>
        <end position="21"/>
    </location>
</feature>
<evidence type="ECO:0000256" key="1">
    <source>
        <dbReference type="SAM" id="SignalP"/>
    </source>
</evidence>
<sequence>MKSTLVAVFLLFAAVSTKLHGSVLKIELIISSLTFKFASADHADLYLEPMKDQILTCGKENGFTEQTPREIFDKDAAMGLDKATCHRACTMKLLNILKDSKIDADKLNNVIKMVHADQPEVVQKLQKSGAECIEKVKPVSDECKMAYAFVDCFLDKH</sequence>
<proteinExistence type="predicted"/>
<accession>A0A154PR16</accession>
<evidence type="ECO:0008006" key="4">
    <source>
        <dbReference type="Google" id="ProtNLM"/>
    </source>
</evidence>
<dbReference type="InterPro" id="IPR006170">
    <property type="entry name" value="PBP/GOBP"/>
</dbReference>
<dbReference type="OrthoDB" id="6610259at2759"/>
<dbReference type="EMBL" id="KQ435007">
    <property type="protein sequence ID" value="KZC13560.1"/>
    <property type="molecule type" value="Genomic_DNA"/>
</dbReference>
<feature type="chain" id="PRO_5007599731" description="Pheromone-binding protein-related protein 2" evidence="1">
    <location>
        <begin position="22"/>
        <end position="157"/>
    </location>
</feature>
<keyword evidence="1" id="KW-0732">Signal</keyword>